<evidence type="ECO:0000313" key="2">
    <source>
        <dbReference type="Proteomes" id="UP000256977"/>
    </source>
</evidence>
<name>A0A3D9KJN8_9BACL</name>
<gene>
    <name evidence="1" type="ORF">DFP98_103355</name>
</gene>
<protein>
    <submittedName>
        <fullName evidence="1">Uncharacterized protein</fullName>
    </submittedName>
</protein>
<organism evidence="1 2">
    <name type="scientific">Cohnella phaseoli</name>
    <dbReference type="NCBI Taxonomy" id="456490"/>
    <lineage>
        <taxon>Bacteria</taxon>
        <taxon>Bacillati</taxon>
        <taxon>Bacillota</taxon>
        <taxon>Bacilli</taxon>
        <taxon>Bacillales</taxon>
        <taxon>Paenibacillaceae</taxon>
        <taxon>Cohnella</taxon>
    </lineage>
</organism>
<sequence length="112" mass="12589">MIGPIFLRKGLVAKFKDHISSVPYCIVIHNAKRYSVSVEKKLATEEVSSIVNHFLSTRYPIVCSAGSKSSIPFWDYHIALTGGNNDEDTVNTATLDDIWSEYDNPKPKELMK</sequence>
<reference evidence="1 2" key="1">
    <citation type="submission" date="2018-07" db="EMBL/GenBank/DDBJ databases">
        <title>Genomic Encyclopedia of Type Strains, Phase III (KMG-III): the genomes of soil and plant-associated and newly described type strains.</title>
        <authorList>
            <person name="Whitman W."/>
        </authorList>
    </citation>
    <scope>NUCLEOTIDE SEQUENCE [LARGE SCALE GENOMIC DNA]</scope>
    <source>
        <strain evidence="1 2">CECT 7287</strain>
    </source>
</reference>
<comment type="caution">
    <text evidence="1">The sequence shown here is derived from an EMBL/GenBank/DDBJ whole genome shotgun (WGS) entry which is preliminary data.</text>
</comment>
<accession>A0A3D9KJN8</accession>
<dbReference type="Proteomes" id="UP000256977">
    <property type="component" value="Unassembled WGS sequence"/>
</dbReference>
<proteinExistence type="predicted"/>
<evidence type="ECO:0000313" key="1">
    <source>
        <dbReference type="EMBL" id="RED86500.1"/>
    </source>
</evidence>
<dbReference type="OrthoDB" id="2626099at2"/>
<keyword evidence="2" id="KW-1185">Reference proteome</keyword>
<dbReference type="AlphaFoldDB" id="A0A3D9KJN8"/>
<dbReference type="EMBL" id="QRDZ01000003">
    <property type="protein sequence ID" value="RED86500.1"/>
    <property type="molecule type" value="Genomic_DNA"/>
</dbReference>
<dbReference type="RefSeq" id="WP_116059615.1">
    <property type="nucleotide sequence ID" value="NZ_QRDZ01000003.1"/>
</dbReference>